<organism evidence="4 5">
    <name type="scientific">Byssothecium circinans</name>
    <dbReference type="NCBI Taxonomy" id="147558"/>
    <lineage>
        <taxon>Eukaryota</taxon>
        <taxon>Fungi</taxon>
        <taxon>Dikarya</taxon>
        <taxon>Ascomycota</taxon>
        <taxon>Pezizomycotina</taxon>
        <taxon>Dothideomycetes</taxon>
        <taxon>Pleosporomycetidae</taxon>
        <taxon>Pleosporales</taxon>
        <taxon>Massarineae</taxon>
        <taxon>Massarinaceae</taxon>
        <taxon>Byssothecium</taxon>
    </lineage>
</organism>
<evidence type="ECO:0000256" key="1">
    <source>
        <dbReference type="ARBA" id="ARBA00024336"/>
    </source>
</evidence>
<feature type="domain" description="FHF complex subunit HOOK-interacting protein C-terminal" evidence="3">
    <location>
        <begin position="566"/>
        <end position="684"/>
    </location>
</feature>
<evidence type="ECO:0000259" key="3">
    <source>
        <dbReference type="Pfam" id="PF19314"/>
    </source>
</evidence>
<feature type="region of interest" description="Disordered" evidence="2">
    <location>
        <begin position="695"/>
        <end position="788"/>
    </location>
</feature>
<dbReference type="PANTHER" id="PTHR21705:SF11">
    <property type="entry name" value="FHIP FAMILY PROTEIN CG3558"/>
    <property type="match status" value="1"/>
</dbReference>
<keyword evidence="5" id="KW-1185">Reference proteome</keyword>
<gene>
    <name evidence="4" type="ORF">CC80DRAFT_522539</name>
</gene>
<dbReference type="Pfam" id="PF19314">
    <property type="entry name" value="DUF5917"/>
    <property type="match status" value="1"/>
</dbReference>
<dbReference type="InterPro" id="IPR045669">
    <property type="entry name" value="FHIP_C"/>
</dbReference>
<protein>
    <recommendedName>
        <fullName evidence="3">FHF complex subunit HOOK-interacting protein C-terminal domain-containing protein</fullName>
    </recommendedName>
</protein>
<evidence type="ECO:0000313" key="5">
    <source>
        <dbReference type="Proteomes" id="UP000800035"/>
    </source>
</evidence>
<feature type="region of interest" description="Disordered" evidence="2">
    <location>
        <begin position="830"/>
        <end position="862"/>
    </location>
</feature>
<evidence type="ECO:0000313" key="4">
    <source>
        <dbReference type="EMBL" id="KAF1961894.1"/>
    </source>
</evidence>
<evidence type="ECO:0000256" key="2">
    <source>
        <dbReference type="SAM" id="MobiDB-lite"/>
    </source>
</evidence>
<feature type="compositionally biased region" description="Polar residues" evidence="2">
    <location>
        <begin position="712"/>
        <end position="721"/>
    </location>
</feature>
<sequence length="907" mass="100545">MDFWTRLLGGSTKKKQTAANDPQQRLARFKQRYNQVLQTWQKTESLASDREALGNIRRGFQGLCKMLEDESRLPAPHLCLSFAAAQQIYTAVSKIAATSHDEGMVRDAVQLYNALIDSEEEDFLENDVFAVSLMNFIGRSINSITLGEDIEADIVELLFGIAAKIRLQPEILPVWFTTASADANGRLVNQKIDFAGVTQKEDFPLCYQLIDKVHHEGRIGEFARMGLLYIFESASKSLPLEQWIVNSDLPTLMATGLGALYSQLSRLLSILHFPESLPLILQLSDYTEMQPNTDAVSFFSDDFQSHLVTFLSYLTFWQDVLEHCRSTDVRHTLIDHFQVLFLQQLLYPYIVQSSDVDAGSSVAVLTYLRRILDALDHPELVHMILHYLLALPDYSSVSSPRELRSPAALKRRQSLLMINGPKKDDDAMNPSVFNLVDLVLQSTESRNPQTVISALKLTTVLLGKNHGYALGSLIKVTSIHHKEPHRTVGALNAELETYLNLAISLAGENGVDDAYGSLLKDKLSMLESHPCSLKALTLPSMSTQSPSYHDSETGPRPVGPHYLIPEDPLFKSLCDLLLRFLTNDVETNLALTEAIITLGACSELRLEGWLSVNPADYQFPEADPEPAKFTSDNLRDMYRANRHPTWTPAATPDLLACLQQLQAQVEALRSDIQDWDEHVASRKDAFLFHEEMNTAMQSSTPQPKPPPPRASSDIQTGSWTPQVPKHIKEASATPSRSSTPRGRKEALESRNTPPAASPAPSRLGGQTLSGSPSRGKSPLPAPKATNKRQTTLFSDIDANLASVRNAIALQRRIRFRRPAGKNEVEVMLSKYQPPPKDDGDANAEGGAQEGGDGEKREGAGVGEGEDDIREASLLHIITNVVVLQEFVLELVAVMQVRASLFGEVRFV</sequence>
<accession>A0A6A5UB11</accession>
<dbReference type="OrthoDB" id="5350595at2759"/>
<reference evidence="4" key="1">
    <citation type="journal article" date="2020" name="Stud. Mycol.">
        <title>101 Dothideomycetes genomes: a test case for predicting lifestyles and emergence of pathogens.</title>
        <authorList>
            <person name="Haridas S."/>
            <person name="Albert R."/>
            <person name="Binder M."/>
            <person name="Bloem J."/>
            <person name="Labutti K."/>
            <person name="Salamov A."/>
            <person name="Andreopoulos B."/>
            <person name="Baker S."/>
            <person name="Barry K."/>
            <person name="Bills G."/>
            <person name="Bluhm B."/>
            <person name="Cannon C."/>
            <person name="Castanera R."/>
            <person name="Culley D."/>
            <person name="Daum C."/>
            <person name="Ezra D."/>
            <person name="Gonzalez J."/>
            <person name="Henrissat B."/>
            <person name="Kuo A."/>
            <person name="Liang C."/>
            <person name="Lipzen A."/>
            <person name="Lutzoni F."/>
            <person name="Magnuson J."/>
            <person name="Mondo S."/>
            <person name="Nolan M."/>
            <person name="Ohm R."/>
            <person name="Pangilinan J."/>
            <person name="Park H.-J."/>
            <person name="Ramirez L."/>
            <person name="Alfaro M."/>
            <person name="Sun H."/>
            <person name="Tritt A."/>
            <person name="Yoshinaga Y."/>
            <person name="Zwiers L.-H."/>
            <person name="Turgeon B."/>
            <person name="Goodwin S."/>
            <person name="Spatafora J."/>
            <person name="Crous P."/>
            <person name="Grigoriev I."/>
        </authorList>
    </citation>
    <scope>NUCLEOTIDE SEQUENCE</scope>
    <source>
        <strain evidence="4">CBS 675.92</strain>
    </source>
</reference>
<feature type="compositionally biased region" description="Polar residues" evidence="2">
    <location>
        <begin position="764"/>
        <end position="774"/>
    </location>
</feature>
<dbReference type="PANTHER" id="PTHR21705">
    <property type="entry name" value="RAI16 PROTEIN-RELATED"/>
    <property type="match status" value="1"/>
</dbReference>
<dbReference type="Pfam" id="PF10257">
    <property type="entry name" value="RAI16-like"/>
    <property type="match status" value="1"/>
</dbReference>
<dbReference type="EMBL" id="ML976980">
    <property type="protein sequence ID" value="KAF1961894.1"/>
    <property type="molecule type" value="Genomic_DNA"/>
</dbReference>
<comment type="similarity">
    <text evidence="1">Belongs to the FHIP family.</text>
</comment>
<dbReference type="AlphaFoldDB" id="A0A6A5UB11"/>
<name>A0A6A5UB11_9PLEO</name>
<proteinExistence type="inferred from homology"/>
<dbReference type="Proteomes" id="UP000800035">
    <property type="component" value="Unassembled WGS sequence"/>
</dbReference>
<dbReference type="InterPro" id="IPR019384">
    <property type="entry name" value="FHIP"/>
</dbReference>